<dbReference type="EMBL" id="JACRUL010000001">
    <property type="protein sequence ID" value="MBC5842939.1"/>
    <property type="molecule type" value="Genomic_DNA"/>
</dbReference>
<organism evidence="2 3">
    <name type="scientific">Flavobacterium muglaense</name>
    <dbReference type="NCBI Taxonomy" id="2764716"/>
    <lineage>
        <taxon>Bacteria</taxon>
        <taxon>Pseudomonadati</taxon>
        <taxon>Bacteroidota</taxon>
        <taxon>Flavobacteriia</taxon>
        <taxon>Flavobacteriales</taxon>
        <taxon>Flavobacteriaceae</taxon>
        <taxon>Flavobacterium</taxon>
    </lineage>
</organism>
<sequence>MKKLFIAALIAVTISGFAQDKKRKTDQGEKEKMERFTPEQQNELMLKKMTLELDLSSKQQNEMKGMIAERTAKREAMMKAHKENKTNKRRAFCDEI</sequence>
<accession>A0A923SEQ3</accession>
<feature type="region of interest" description="Disordered" evidence="1">
    <location>
        <begin position="19"/>
        <end position="38"/>
    </location>
</feature>
<dbReference type="AlphaFoldDB" id="A0A923SEQ3"/>
<feature type="region of interest" description="Disordered" evidence="1">
    <location>
        <begin position="76"/>
        <end position="96"/>
    </location>
</feature>
<protein>
    <recommendedName>
        <fullName evidence="4">DUF4890 domain-containing protein</fullName>
    </recommendedName>
</protein>
<comment type="caution">
    <text evidence="2">The sequence shown here is derived from an EMBL/GenBank/DDBJ whole genome shotgun (WGS) entry which is preliminary data.</text>
</comment>
<evidence type="ECO:0000256" key="1">
    <source>
        <dbReference type="SAM" id="MobiDB-lite"/>
    </source>
</evidence>
<dbReference type="RefSeq" id="WP_187016637.1">
    <property type="nucleotide sequence ID" value="NZ_JACRUK010000001.1"/>
</dbReference>
<evidence type="ECO:0000313" key="3">
    <source>
        <dbReference type="Proteomes" id="UP000641454"/>
    </source>
</evidence>
<name>A0A923SEQ3_9FLAO</name>
<keyword evidence="3" id="KW-1185">Reference proteome</keyword>
<reference evidence="2 3" key="1">
    <citation type="submission" date="2020-08" db="EMBL/GenBank/DDBJ databases">
        <title>Description of novel Flavobacterium F-392 isolate.</title>
        <authorList>
            <person name="Saticioglu I.B."/>
            <person name="Duman M."/>
            <person name="Altun S."/>
        </authorList>
    </citation>
    <scope>NUCLEOTIDE SEQUENCE [LARGE SCALE GENOMIC DNA]</scope>
    <source>
        <strain evidence="2 3">F-392</strain>
    </source>
</reference>
<proteinExistence type="predicted"/>
<evidence type="ECO:0000313" key="2">
    <source>
        <dbReference type="EMBL" id="MBC5842939.1"/>
    </source>
</evidence>
<dbReference type="Proteomes" id="UP000641454">
    <property type="component" value="Unassembled WGS sequence"/>
</dbReference>
<feature type="compositionally biased region" description="Basic and acidic residues" evidence="1">
    <location>
        <begin position="19"/>
        <end position="37"/>
    </location>
</feature>
<evidence type="ECO:0008006" key="4">
    <source>
        <dbReference type="Google" id="ProtNLM"/>
    </source>
</evidence>
<gene>
    <name evidence="2" type="ORF">H8R25_00590</name>
</gene>